<evidence type="ECO:0000313" key="1">
    <source>
        <dbReference type="EMBL" id="WKK77320.2"/>
    </source>
</evidence>
<organism evidence="1 2">
    <name type="scientific">Marivirga salinarum</name>
    <dbReference type="NCBI Taxonomy" id="3059078"/>
    <lineage>
        <taxon>Bacteria</taxon>
        <taxon>Pseudomonadati</taxon>
        <taxon>Bacteroidota</taxon>
        <taxon>Cytophagia</taxon>
        <taxon>Cytophagales</taxon>
        <taxon>Marivirgaceae</taxon>
        <taxon>Marivirga</taxon>
    </lineage>
</organism>
<reference evidence="1 2" key="1">
    <citation type="submission" date="2023-08" db="EMBL/GenBank/DDBJ databases">
        <title>Comparative genomics and taxonomic characterization of three novel marine species of genus Marivirga.</title>
        <authorList>
            <person name="Muhammad N."/>
            <person name="Kim S.-G."/>
        </authorList>
    </citation>
    <scope>NUCLEOTIDE SEQUENCE [LARGE SCALE GENOMIC DNA]</scope>
    <source>
        <strain evidence="1 2">BDSF4-3</strain>
    </source>
</reference>
<dbReference type="KEGG" id="msaa:QYS49_09120"/>
<dbReference type="PROSITE" id="PS51257">
    <property type="entry name" value="PROKAR_LIPOPROTEIN"/>
    <property type="match status" value="1"/>
</dbReference>
<sequence length="149" mass="18084">MKKLSYFLLVVIFISSCTDRGRLERRENRIEGTWYFDRAFYKGDFALFRKNLMDDYRGDEITFYDDGYAEYYDASLDAYFSGDWFLTLHKTQYHDGSERIYTLDMEFLDHIHREKFSFYSNATKIGFNNLNLEVYDDYGFYTFKLNKLD</sequence>
<gene>
    <name evidence="1" type="ORF">QYS49_09120</name>
</gene>
<accession>A0AA49GCI4</accession>
<protein>
    <submittedName>
        <fullName evidence="1">Uncharacterized protein</fullName>
    </submittedName>
</protein>
<dbReference type="EMBL" id="CP129971">
    <property type="protein sequence ID" value="WKK77320.2"/>
    <property type="molecule type" value="Genomic_DNA"/>
</dbReference>
<dbReference type="RefSeq" id="WP_308349735.1">
    <property type="nucleotide sequence ID" value="NZ_CP129971.1"/>
</dbReference>
<proteinExistence type="predicted"/>
<keyword evidence="2" id="KW-1185">Reference proteome</keyword>
<dbReference type="AlphaFoldDB" id="A0AA49GCI4"/>
<evidence type="ECO:0000313" key="2">
    <source>
        <dbReference type="Proteomes" id="UP001230496"/>
    </source>
</evidence>
<name>A0AA49GCI4_9BACT</name>
<dbReference type="Proteomes" id="UP001230496">
    <property type="component" value="Chromosome"/>
</dbReference>